<dbReference type="InterPro" id="IPR036028">
    <property type="entry name" value="SH3-like_dom_sf"/>
</dbReference>
<keyword evidence="2" id="KW-1185">Reference proteome</keyword>
<organism evidence="1 2">
    <name type="scientific">Gregarina niphandrodes</name>
    <name type="common">Septate eugregarine</name>
    <dbReference type="NCBI Taxonomy" id="110365"/>
    <lineage>
        <taxon>Eukaryota</taxon>
        <taxon>Sar</taxon>
        <taxon>Alveolata</taxon>
        <taxon>Apicomplexa</taxon>
        <taxon>Conoidasida</taxon>
        <taxon>Gregarinasina</taxon>
        <taxon>Eugregarinorida</taxon>
        <taxon>Gregarinidae</taxon>
        <taxon>Gregarina</taxon>
    </lineage>
</organism>
<sequence>RTCAAEEQTLLDRISVLDKSEALITHANVEWMLNSVIQPRSPAPQSLLSPAPQYHPPCPPPASHARAVCLIALTFVVFQLTANVRPQTVCMVQWDWRHYWQPRDPTRSGARFLDVVKGERVWVLRLSPDSGWVEVRKLDDWDDRTSVGWVPITNLISPQEVVENLILLDNVSSLATMAASY</sequence>
<dbReference type="SUPFAM" id="SSF50044">
    <property type="entry name" value="SH3-domain"/>
    <property type="match status" value="1"/>
</dbReference>
<dbReference type="AlphaFoldDB" id="A0A023AZM5"/>
<protein>
    <recommendedName>
        <fullName evidence="3">SH3 domain-containing protein</fullName>
    </recommendedName>
</protein>
<evidence type="ECO:0000313" key="2">
    <source>
        <dbReference type="Proteomes" id="UP000019763"/>
    </source>
</evidence>
<feature type="non-terminal residue" evidence="1">
    <location>
        <position position="1"/>
    </location>
</feature>
<dbReference type="GeneID" id="22915250"/>
<evidence type="ECO:0000313" key="1">
    <source>
        <dbReference type="EMBL" id="EZG44215.1"/>
    </source>
</evidence>
<dbReference type="EMBL" id="AFNH02001119">
    <property type="protein sequence ID" value="EZG44215.1"/>
    <property type="molecule type" value="Genomic_DNA"/>
</dbReference>
<evidence type="ECO:0008006" key="3">
    <source>
        <dbReference type="Google" id="ProtNLM"/>
    </source>
</evidence>
<dbReference type="VEuPathDB" id="CryptoDB:GNI_150400"/>
<name>A0A023AZM5_GRENI</name>
<proteinExistence type="predicted"/>
<dbReference type="RefSeq" id="XP_011132757.1">
    <property type="nucleotide sequence ID" value="XM_011134455.1"/>
</dbReference>
<comment type="caution">
    <text evidence="1">The sequence shown here is derived from an EMBL/GenBank/DDBJ whole genome shotgun (WGS) entry which is preliminary data.</text>
</comment>
<reference evidence="1" key="1">
    <citation type="submission" date="2013-12" db="EMBL/GenBank/DDBJ databases">
        <authorList>
            <person name="Omoto C.K."/>
            <person name="Sibley D."/>
            <person name="Venepally P."/>
            <person name="Hadjithomas M."/>
            <person name="Karamycheva S."/>
            <person name="Brunk B."/>
            <person name="Roos D."/>
            <person name="Caler E."/>
            <person name="Lorenzi H."/>
        </authorList>
    </citation>
    <scope>NUCLEOTIDE SEQUENCE</scope>
</reference>
<accession>A0A023AZM5</accession>
<dbReference type="Proteomes" id="UP000019763">
    <property type="component" value="Unassembled WGS sequence"/>
</dbReference>
<dbReference type="OrthoDB" id="6612025at2759"/>
<gene>
    <name evidence="1" type="ORF">GNI_150400</name>
</gene>